<dbReference type="AlphaFoldDB" id="A0A484N9X0"/>
<dbReference type="Proteomes" id="UP000595140">
    <property type="component" value="Unassembled WGS sequence"/>
</dbReference>
<keyword evidence="2" id="KW-1185">Reference proteome</keyword>
<dbReference type="EMBL" id="OOIL02006272">
    <property type="protein sequence ID" value="VFQ97018.1"/>
    <property type="molecule type" value="Genomic_DNA"/>
</dbReference>
<reference evidence="1 2" key="1">
    <citation type="submission" date="2018-04" db="EMBL/GenBank/DDBJ databases">
        <authorList>
            <person name="Vogel A."/>
        </authorList>
    </citation>
    <scope>NUCLEOTIDE SEQUENCE [LARGE SCALE GENOMIC DNA]</scope>
</reference>
<accession>A0A484N9X0</accession>
<protein>
    <submittedName>
        <fullName evidence="1">Uncharacterized protein</fullName>
    </submittedName>
</protein>
<organism evidence="1 2">
    <name type="scientific">Cuscuta campestris</name>
    <dbReference type="NCBI Taxonomy" id="132261"/>
    <lineage>
        <taxon>Eukaryota</taxon>
        <taxon>Viridiplantae</taxon>
        <taxon>Streptophyta</taxon>
        <taxon>Embryophyta</taxon>
        <taxon>Tracheophyta</taxon>
        <taxon>Spermatophyta</taxon>
        <taxon>Magnoliopsida</taxon>
        <taxon>eudicotyledons</taxon>
        <taxon>Gunneridae</taxon>
        <taxon>Pentapetalae</taxon>
        <taxon>asterids</taxon>
        <taxon>lamiids</taxon>
        <taxon>Solanales</taxon>
        <taxon>Convolvulaceae</taxon>
        <taxon>Cuscuteae</taxon>
        <taxon>Cuscuta</taxon>
        <taxon>Cuscuta subgen. Grammica</taxon>
        <taxon>Cuscuta sect. Cleistogrammica</taxon>
    </lineage>
</organism>
<evidence type="ECO:0000313" key="2">
    <source>
        <dbReference type="Proteomes" id="UP000595140"/>
    </source>
</evidence>
<sequence length="198" mass="22092">MSFFQFGCAIGRPKATGARQTAGDSLRWLQTIESAAACCSSVARSAFLQIRSKFSGLRLCARSSHRRRSLCARRLTAHRSSKSAALGYLRLSPSAAVQICFSCLPRPHTVLFTRTLVLYPATKMEDKIYCQTYSFETYQRVGIGLMLPDILWMVRSPCNVLRVVLLRHTANCLDSSQVISLCCTCLKALILLTKMDRT</sequence>
<proteinExistence type="predicted"/>
<name>A0A484N9X0_9ASTE</name>
<evidence type="ECO:0000313" key="1">
    <source>
        <dbReference type="EMBL" id="VFQ97018.1"/>
    </source>
</evidence>
<gene>
    <name evidence="1" type="ORF">CCAM_LOCUS38794</name>
</gene>